<name>A0ABW8KAW1_9GAMM</name>
<evidence type="ECO:0000313" key="2">
    <source>
        <dbReference type="Proteomes" id="UP001620408"/>
    </source>
</evidence>
<evidence type="ECO:0000313" key="1">
    <source>
        <dbReference type="EMBL" id="MFK2918604.1"/>
    </source>
</evidence>
<dbReference type="EMBL" id="JADIKD010000011">
    <property type="protein sequence ID" value="MFK2918604.1"/>
    <property type="molecule type" value="Genomic_DNA"/>
</dbReference>
<gene>
    <name evidence="1" type="ORF">ISS97_15120</name>
</gene>
<evidence type="ECO:0008006" key="3">
    <source>
        <dbReference type="Google" id="ProtNLM"/>
    </source>
</evidence>
<accession>A0ABW8KAW1</accession>
<reference evidence="1 2" key="1">
    <citation type="submission" date="2020-10" db="EMBL/GenBank/DDBJ databases">
        <title>Phylogeny of dyella-like bacteria.</title>
        <authorList>
            <person name="Fu J."/>
        </authorList>
    </citation>
    <scope>NUCLEOTIDE SEQUENCE [LARGE SCALE GENOMIC DNA]</scope>
    <source>
        <strain evidence="1 2">BB4</strain>
    </source>
</reference>
<sequence length="199" mass="22472">MRRWGLVLLCLLIGWGALHWWRHRPMAQAPGVLAPDAPLQVDIDHGTQLQRGDVTLTTRARFELTARVLSREDYRYDAGATLAPVDLAFGWGSMSDSAVLAKISITQSNRFYYWHVREFPIPQRDIETSSANMHLIPSDDGVRHSLERIRPGQLVHLEGFLVDASRPDGWRWHTSMTREDTGNGACELVYVEDISAVAP</sequence>
<protein>
    <recommendedName>
        <fullName evidence="3">DUF5666 domain-containing protein</fullName>
    </recommendedName>
</protein>
<comment type="caution">
    <text evidence="1">The sequence shown here is derived from an EMBL/GenBank/DDBJ whole genome shotgun (WGS) entry which is preliminary data.</text>
</comment>
<proteinExistence type="predicted"/>
<keyword evidence="2" id="KW-1185">Reference proteome</keyword>
<organism evidence="1 2">
    <name type="scientific">Dyella koreensis</name>
    <dbReference type="NCBI Taxonomy" id="311235"/>
    <lineage>
        <taxon>Bacteria</taxon>
        <taxon>Pseudomonadati</taxon>
        <taxon>Pseudomonadota</taxon>
        <taxon>Gammaproteobacteria</taxon>
        <taxon>Lysobacterales</taxon>
        <taxon>Rhodanobacteraceae</taxon>
        <taxon>Dyella</taxon>
    </lineage>
</organism>
<dbReference type="Proteomes" id="UP001620408">
    <property type="component" value="Unassembled WGS sequence"/>
</dbReference>